<dbReference type="AlphaFoldDB" id="A0A3B0YSC0"/>
<protein>
    <submittedName>
        <fullName evidence="2">Diguanylate cyclase/phosphodiesterase (GGDEF &amp; EAL domains) with PAS/PAC sensor(S)</fullName>
    </submittedName>
</protein>
<evidence type="ECO:0000256" key="1">
    <source>
        <dbReference type="SAM" id="Phobius"/>
    </source>
</evidence>
<keyword evidence="1" id="KW-0812">Transmembrane</keyword>
<organism evidence="2">
    <name type="scientific">hydrothermal vent metagenome</name>
    <dbReference type="NCBI Taxonomy" id="652676"/>
    <lineage>
        <taxon>unclassified sequences</taxon>
        <taxon>metagenomes</taxon>
        <taxon>ecological metagenomes</taxon>
    </lineage>
</organism>
<accession>A0A3B0YSC0</accession>
<feature type="transmembrane region" description="Helical" evidence="1">
    <location>
        <begin position="72"/>
        <end position="92"/>
    </location>
</feature>
<proteinExistence type="predicted"/>
<keyword evidence="1" id="KW-0472">Membrane</keyword>
<gene>
    <name evidence="2" type="ORF">MNBD_GAMMA15-225</name>
</gene>
<name>A0A3B0YSC0_9ZZZZ</name>
<dbReference type="EMBL" id="UOFN01000075">
    <property type="protein sequence ID" value="VAW77219.1"/>
    <property type="molecule type" value="Genomic_DNA"/>
</dbReference>
<keyword evidence="1" id="KW-1133">Transmembrane helix</keyword>
<evidence type="ECO:0000313" key="2">
    <source>
        <dbReference type="EMBL" id="VAW77219.1"/>
    </source>
</evidence>
<feature type="transmembrane region" description="Helical" evidence="1">
    <location>
        <begin position="42"/>
        <end position="65"/>
    </location>
</feature>
<reference evidence="2" key="1">
    <citation type="submission" date="2018-06" db="EMBL/GenBank/DDBJ databases">
        <authorList>
            <person name="Zhirakovskaya E."/>
        </authorList>
    </citation>
    <scope>NUCLEOTIDE SEQUENCE</scope>
</reference>
<sequence length="500" mass="56074">MQSQALNNPLIHWLQPVGVRLKRAVDRNPSLRLAVLGLLNGAASLLLLSPAITLVSASMAAVWLYGHIQGPLDWFAAEVLCALALVAGWVTLQQYLTQPKCPEGVALNECDSPQIFGMLERRVTHFHIPAQDDVVLTDEAKLDIHLVPKHAFPFGHKHILAIGSPLLFFLSQDLFRLALAGAAAAHAQRQRGLRGWIIRCCGDWPQLIDALQSRPSIATRLFVPLLQNLDALNETLGHELRMELQQDSSRWISEQTDEQQAEQLLASQVLADLYLRHQYWPMIMKAADRCPTPVVKPFSHFELLLEKTLNQETANRWLLQAQTCSSDNGELRDLLAGLGLERLVWSGLPEQSASTKLLGSDSLKALDNDWQTRIQPEWDEHHSRFQHDLKRLNQLKQQHAERALHGESALRYIRLAEQLLDADEIGKACQSICDSNRSDAVLNFACGRQLIASGHAEAGCEALQRAAELDRAFARRAHAIINEQNRAWLREDVVNRKARA</sequence>